<dbReference type="EMBL" id="JAGPYM010000023">
    <property type="protein sequence ID" value="KAH6883475.1"/>
    <property type="molecule type" value="Genomic_DNA"/>
</dbReference>
<evidence type="ECO:0000313" key="2">
    <source>
        <dbReference type="EMBL" id="KAH6883475.1"/>
    </source>
</evidence>
<dbReference type="AlphaFoldDB" id="A0A9P8VZS4"/>
<protein>
    <submittedName>
        <fullName evidence="2">Uncharacterized protein</fullName>
    </submittedName>
</protein>
<dbReference type="Proteomes" id="UP000777438">
    <property type="component" value="Unassembled WGS sequence"/>
</dbReference>
<feature type="compositionally biased region" description="Basic residues" evidence="1">
    <location>
        <begin position="68"/>
        <end position="77"/>
    </location>
</feature>
<keyword evidence="3" id="KW-1185">Reference proteome</keyword>
<comment type="caution">
    <text evidence="2">The sequence shown here is derived from an EMBL/GenBank/DDBJ whole genome shotgun (WGS) entry which is preliminary data.</text>
</comment>
<dbReference type="OrthoDB" id="5094486at2759"/>
<sequence length="283" mass="32669">MPRQEKVRVPIDEIRRTLEDLDGRRIQNRARGGSGPPRQNTRRARQEPVRVSPDEVRRTLEDLERRNARGRPPRRQKVTVTEDELARTMAAITRQHAEERSQARAARLRRQEQADEHGRQGLGDAPRTPPPATPEEIVPAPHTPPPTRPVPHTPLPRKRLGEPQLEGLLTPPPTRPVRPQKRPRPSQDTAPAQRRSLETILQYHESRFRDKEKESVARSWCKEVPLALQVETAKFFHQAFADERTLPILHCNFCYRKQPPSELTTIRWKRHLAASLLRAMTAL</sequence>
<feature type="region of interest" description="Disordered" evidence="1">
    <location>
        <begin position="20"/>
        <end position="195"/>
    </location>
</feature>
<organism evidence="2 3">
    <name type="scientific">Thelonectria olida</name>
    <dbReference type="NCBI Taxonomy" id="1576542"/>
    <lineage>
        <taxon>Eukaryota</taxon>
        <taxon>Fungi</taxon>
        <taxon>Dikarya</taxon>
        <taxon>Ascomycota</taxon>
        <taxon>Pezizomycotina</taxon>
        <taxon>Sordariomycetes</taxon>
        <taxon>Hypocreomycetidae</taxon>
        <taxon>Hypocreales</taxon>
        <taxon>Nectriaceae</taxon>
        <taxon>Thelonectria</taxon>
    </lineage>
</organism>
<feature type="compositionally biased region" description="Basic and acidic residues" evidence="1">
    <location>
        <begin position="109"/>
        <end position="119"/>
    </location>
</feature>
<evidence type="ECO:0000313" key="3">
    <source>
        <dbReference type="Proteomes" id="UP000777438"/>
    </source>
</evidence>
<evidence type="ECO:0000256" key="1">
    <source>
        <dbReference type="SAM" id="MobiDB-lite"/>
    </source>
</evidence>
<feature type="compositionally biased region" description="Basic and acidic residues" evidence="1">
    <location>
        <begin position="44"/>
        <end position="67"/>
    </location>
</feature>
<gene>
    <name evidence="2" type="ORF">B0T10DRAFT_138738</name>
</gene>
<reference evidence="2 3" key="1">
    <citation type="journal article" date="2021" name="Nat. Commun.">
        <title>Genetic determinants of endophytism in the Arabidopsis root mycobiome.</title>
        <authorList>
            <person name="Mesny F."/>
            <person name="Miyauchi S."/>
            <person name="Thiergart T."/>
            <person name="Pickel B."/>
            <person name="Atanasova L."/>
            <person name="Karlsson M."/>
            <person name="Huettel B."/>
            <person name="Barry K.W."/>
            <person name="Haridas S."/>
            <person name="Chen C."/>
            <person name="Bauer D."/>
            <person name="Andreopoulos W."/>
            <person name="Pangilinan J."/>
            <person name="LaButti K."/>
            <person name="Riley R."/>
            <person name="Lipzen A."/>
            <person name="Clum A."/>
            <person name="Drula E."/>
            <person name="Henrissat B."/>
            <person name="Kohler A."/>
            <person name="Grigoriev I.V."/>
            <person name="Martin F.M."/>
            <person name="Hacquard S."/>
        </authorList>
    </citation>
    <scope>NUCLEOTIDE SEQUENCE [LARGE SCALE GENOMIC DNA]</scope>
    <source>
        <strain evidence="2 3">MPI-CAGE-CH-0241</strain>
    </source>
</reference>
<proteinExistence type="predicted"/>
<feature type="compositionally biased region" description="Pro residues" evidence="1">
    <location>
        <begin position="141"/>
        <end position="154"/>
    </location>
</feature>
<accession>A0A9P8VZS4</accession>
<name>A0A9P8VZS4_9HYPO</name>